<dbReference type="GO" id="GO:0043025">
    <property type="term" value="C:neuronal cell body"/>
    <property type="evidence" value="ECO:0007669"/>
    <property type="project" value="TreeGrafter"/>
</dbReference>
<dbReference type="PANTHER" id="PTHR14796:SF3">
    <property type="entry name" value="NEURENSIN 1-LIKE-RELATED"/>
    <property type="match status" value="1"/>
</dbReference>
<dbReference type="OrthoDB" id="5979667at2759"/>
<reference evidence="2" key="1">
    <citation type="submission" date="2020-11" db="EMBL/GenBank/DDBJ databases">
        <authorList>
            <person name="Tran Van P."/>
        </authorList>
    </citation>
    <scope>NUCLEOTIDE SEQUENCE</scope>
</reference>
<gene>
    <name evidence="2" type="ORF">DSTB1V02_LOCUS4003</name>
</gene>
<dbReference type="EMBL" id="CAJPEV010000562">
    <property type="protein sequence ID" value="CAG0886480.1"/>
    <property type="molecule type" value="Genomic_DNA"/>
</dbReference>
<sequence length="279" mass="31703">MLTFWSEVPWLRSPSYQHMQKVHRADGGSDDVLPFFLPCLSPKPQFLLNHQRMRTLFGAQPTMTGFSKANYFTLRLRLLHSETHVQVPNESMSHVIEDSDGGSSDGSKPRGRFFGVRNYIHQFYEGLSSSKEEERSALIKSRHLRRRRCRSFTFKVLLGVGSICLVLGLILLLLGHLIVPREVLLTKYNMDIVDHAAERFNQNLEICKKTGLVFFCCGGLALVVTLLCPSFLRNEDSVQFDPFVIQIGDCTDEEDVKSPIEKIPVTQEVTPIQPHSDLP</sequence>
<proteinExistence type="predicted"/>
<feature type="transmembrane region" description="Helical" evidence="1">
    <location>
        <begin position="152"/>
        <end position="179"/>
    </location>
</feature>
<keyword evidence="1" id="KW-1133">Transmembrane helix</keyword>
<evidence type="ECO:0000313" key="3">
    <source>
        <dbReference type="Proteomes" id="UP000677054"/>
    </source>
</evidence>
<organism evidence="2">
    <name type="scientific">Darwinula stevensoni</name>
    <dbReference type="NCBI Taxonomy" id="69355"/>
    <lineage>
        <taxon>Eukaryota</taxon>
        <taxon>Metazoa</taxon>
        <taxon>Ecdysozoa</taxon>
        <taxon>Arthropoda</taxon>
        <taxon>Crustacea</taxon>
        <taxon>Oligostraca</taxon>
        <taxon>Ostracoda</taxon>
        <taxon>Podocopa</taxon>
        <taxon>Podocopida</taxon>
        <taxon>Darwinulocopina</taxon>
        <taxon>Darwinuloidea</taxon>
        <taxon>Darwinulidae</taxon>
        <taxon>Darwinula</taxon>
    </lineage>
</organism>
<name>A0A7R8X709_9CRUS</name>
<dbReference type="Proteomes" id="UP000677054">
    <property type="component" value="Unassembled WGS sequence"/>
</dbReference>
<protein>
    <submittedName>
        <fullName evidence="2">Uncharacterized protein</fullName>
    </submittedName>
</protein>
<evidence type="ECO:0000256" key="1">
    <source>
        <dbReference type="SAM" id="Phobius"/>
    </source>
</evidence>
<keyword evidence="3" id="KW-1185">Reference proteome</keyword>
<feature type="transmembrane region" description="Helical" evidence="1">
    <location>
        <begin position="212"/>
        <end position="232"/>
    </location>
</feature>
<dbReference type="InterPro" id="IPR024883">
    <property type="entry name" value="Neurensin"/>
</dbReference>
<keyword evidence="1" id="KW-0472">Membrane</keyword>
<dbReference type="AlphaFoldDB" id="A0A7R8X709"/>
<evidence type="ECO:0000313" key="2">
    <source>
        <dbReference type="EMBL" id="CAD7244101.1"/>
    </source>
</evidence>
<keyword evidence="1" id="KW-0812">Transmembrane</keyword>
<accession>A0A7R8X709</accession>
<dbReference type="EMBL" id="LR900079">
    <property type="protein sequence ID" value="CAD7244101.1"/>
    <property type="molecule type" value="Genomic_DNA"/>
</dbReference>
<dbReference type="PANTHER" id="PTHR14796">
    <property type="entry name" value="NEURENSIN 1-RELATED"/>
    <property type="match status" value="1"/>
</dbReference>
<dbReference type="GO" id="GO:0007399">
    <property type="term" value="P:nervous system development"/>
    <property type="evidence" value="ECO:0007669"/>
    <property type="project" value="TreeGrafter"/>
</dbReference>
<dbReference type="GO" id="GO:0043005">
    <property type="term" value="C:neuron projection"/>
    <property type="evidence" value="ECO:0007669"/>
    <property type="project" value="TreeGrafter"/>
</dbReference>
<dbReference type="Pfam" id="PF14927">
    <property type="entry name" value="Neurensin"/>
    <property type="match status" value="1"/>
</dbReference>
<dbReference type="GO" id="GO:0030133">
    <property type="term" value="C:transport vesicle"/>
    <property type="evidence" value="ECO:0007669"/>
    <property type="project" value="InterPro"/>
</dbReference>